<evidence type="ECO:0000313" key="1">
    <source>
        <dbReference type="EMBL" id="SBT55352.1"/>
    </source>
</evidence>
<name>A0A1A9AFN0_PLAOA</name>
<sequence length="347" mass="40306">MEIDDHDERYDSLAEYSKNYDIYKQIQGNNGDGYISFPNEVIPGDTEDRIYIVSNCLRIKNYLMKFNDKENCQNNNCCEYINYILNKTIRTLEKRHEPIFNFYTSYINHYSNGQIKNLCASKINHLKEEKYNKTDQLYNAYEICRLFIDNKHDTSTCSLAKLCATSYNNIFIKNSELNDVKFCRALKNFKDVLEANNLTSKIKCSGENHNLMSYPESCTQLLENSEHSTSSMDQQDGILEEHVRSEGPSGQQKEKMVEIRADYTTSPSSFGTTLPISLFSSGMGGLLILLSFYKFTPLGQWLKLRTQRFGGITKNFDEELYEMQQPTSEYEERNSEYNGYKIAYNSL</sequence>
<organism evidence="1 2">
    <name type="scientific">Plasmodium ovale wallikeri</name>
    <dbReference type="NCBI Taxonomy" id="864142"/>
    <lineage>
        <taxon>Eukaryota</taxon>
        <taxon>Sar</taxon>
        <taxon>Alveolata</taxon>
        <taxon>Apicomplexa</taxon>
        <taxon>Aconoidasida</taxon>
        <taxon>Haemosporida</taxon>
        <taxon>Plasmodiidae</taxon>
        <taxon>Plasmodium</taxon>
        <taxon>Plasmodium (Plasmodium)</taxon>
    </lineage>
</organism>
<dbReference type="InterPro" id="IPR008780">
    <property type="entry name" value="Plasmodium_Vir"/>
</dbReference>
<dbReference type="Proteomes" id="UP000078555">
    <property type="component" value="Unassembled WGS sequence"/>
</dbReference>
<keyword evidence="2" id="KW-1185">Reference proteome</keyword>
<evidence type="ECO:0000313" key="2">
    <source>
        <dbReference type="Proteomes" id="UP000078555"/>
    </source>
</evidence>
<dbReference type="EMBL" id="FLRD01000659">
    <property type="protein sequence ID" value="SBT55352.1"/>
    <property type="molecule type" value="Genomic_DNA"/>
</dbReference>
<protein>
    <submittedName>
        <fullName evidence="1">PIR Superfamily Protein</fullName>
    </submittedName>
</protein>
<dbReference type="Pfam" id="PF05795">
    <property type="entry name" value="Plasmodium_Vir"/>
    <property type="match status" value="1"/>
</dbReference>
<reference evidence="2" key="1">
    <citation type="submission" date="2016-05" db="EMBL/GenBank/DDBJ databases">
        <authorList>
            <person name="Naeem Raeece"/>
        </authorList>
    </citation>
    <scope>NUCLEOTIDE SEQUENCE [LARGE SCALE GENOMIC DNA]</scope>
</reference>
<dbReference type="AlphaFoldDB" id="A0A1A9AFN0"/>
<gene>
    <name evidence="1" type="ORF">POVWA1_069420</name>
</gene>
<accession>A0A1A9AFN0</accession>
<proteinExistence type="predicted"/>